<dbReference type="InterPro" id="IPR013714">
    <property type="entry name" value="Golgi_TVP15"/>
</dbReference>
<keyword evidence="4 5" id="KW-0472">Membrane</keyword>
<evidence type="ECO:0000256" key="3">
    <source>
        <dbReference type="ARBA" id="ARBA00022989"/>
    </source>
</evidence>
<gene>
    <name evidence="6" type="ORF">EVOR1521_LOCUS7514</name>
</gene>
<dbReference type="Proteomes" id="UP001178507">
    <property type="component" value="Unassembled WGS sequence"/>
</dbReference>
<organism evidence="6 7">
    <name type="scientific">Effrenium voratum</name>
    <dbReference type="NCBI Taxonomy" id="2562239"/>
    <lineage>
        <taxon>Eukaryota</taxon>
        <taxon>Sar</taxon>
        <taxon>Alveolata</taxon>
        <taxon>Dinophyceae</taxon>
        <taxon>Suessiales</taxon>
        <taxon>Symbiodiniaceae</taxon>
        <taxon>Effrenium</taxon>
    </lineage>
</organism>
<evidence type="ECO:0000256" key="1">
    <source>
        <dbReference type="ARBA" id="ARBA00004141"/>
    </source>
</evidence>
<dbReference type="GO" id="GO:0016020">
    <property type="term" value="C:membrane"/>
    <property type="evidence" value="ECO:0007669"/>
    <property type="project" value="UniProtKB-SubCell"/>
</dbReference>
<sequence>MSGAKIDLSGAASAPAGGATSGGAGGAGGPGGAAGGYGYAGGLAEAALQDPTVQQQLKEVAYQKAQEGFEVAKVATAMAAEELGKYVQEGPAGISVLCFLGGLATTVIGILGLLNFGNGLTSPFTYVLNAYLMTFGVVTFLLEADVESLRSMRVLGRLSPWVERYQLEVFNRANFLTELRGRGLFYVFIGTLAVTQCFFCLTFIAGLWNLLMGILCLLKLGEHSEHRLWTAGEQAEHQRNIQRAGATHKAARDRIGMG</sequence>
<evidence type="ECO:0000256" key="5">
    <source>
        <dbReference type="SAM" id="Phobius"/>
    </source>
</evidence>
<comment type="caution">
    <text evidence="6">The sequence shown here is derived from an EMBL/GenBank/DDBJ whole genome shotgun (WGS) entry which is preliminary data.</text>
</comment>
<protein>
    <submittedName>
        <fullName evidence="6">Uncharacterized protein</fullName>
    </submittedName>
</protein>
<keyword evidence="3 5" id="KW-1133">Transmembrane helix</keyword>
<comment type="subcellular location">
    <subcellularLocation>
        <location evidence="1">Membrane</location>
        <topology evidence="1">Multi-pass membrane protein</topology>
    </subcellularLocation>
</comment>
<evidence type="ECO:0000256" key="4">
    <source>
        <dbReference type="ARBA" id="ARBA00023136"/>
    </source>
</evidence>
<keyword evidence="2 5" id="KW-0812">Transmembrane</keyword>
<dbReference type="EMBL" id="CAUJNA010000606">
    <property type="protein sequence ID" value="CAJ1379203.1"/>
    <property type="molecule type" value="Genomic_DNA"/>
</dbReference>
<evidence type="ECO:0000313" key="6">
    <source>
        <dbReference type="EMBL" id="CAJ1379203.1"/>
    </source>
</evidence>
<evidence type="ECO:0000313" key="7">
    <source>
        <dbReference type="Proteomes" id="UP001178507"/>
    </source>
</evidence>
<proteinExistence type="predicted"/>
<feature type="transmembrane region" description="Helical" evidence="5">
    <location>
        <begin position="185"/>
        <end position="218"/>
    </location>
</feature>
<feature type="transmembrane region" description="Helical" evidence="5">
    <location>
        <begin position="126"/>
        <end position="142"/>
    </location>
</feature>
<dbReference type="AlphaFoldDB" id="A0AA36I3V9"/>
<evidence type="ECO:0000256" key="2">
    <source>
        <dbReference type="ARBA" id="ARBA00022692"/>
    </source>
</evidence>
<keyword evidence="7" id="KW-1185">Reference proteome</keyword>
<dbReference type="PANTHER" id="PTHR28128:SF1">
    <property type="entry name" value="GOLGI APPARATUS MEMBRANE PROTEIN TVP15"/>
    <property type="match status" value="1"/>
</dbReference>
<name>A0AA36I3V9_9DINO</name>
<accession>A0AA36I3V9</accession>
<reference evidence="6" key="1">
    <citation type="submission" date="2023-08" db="EMBL/GenBank/DDBJ databases">
        <authorList>
            <person name="Chen Y."/>
            <person name="Shah S."/>
            <person name="Dougan E. K."/>
            <person name="Thang M."/>
            <person name="Chan C."/>
        </authorList>
    </citation>
    <scope>NUCLEOTIDE SEQUENCE</scope>
</reference>
<dbReference type="Pfam" id="PF08507">
    <property type="entry name" value="COPI_assoc"/>
    <property type="match status" value="1"/>
</dbReference>
<feature type="transmembrane region" description="Helical" evidence="5">
    <location>
        <begin position="92"/>
        <end position="114"/>
    </location>
</feature>
<dbReference type="PANTHER" id="PTHR28128">
    <property type="entry name" value="GOLGI APPARATUS MEMBRANE PROTEIN TVP15"/>
    <property type="match status" value="1"/>
</dbReference>